<feature type="compositionally biased region" description="Basic and acidic residues" evidence="2">
    <location>
        <begin position="645"/>
        <end position="656"/>
    </location>
</feature>
<feature type="region of interest" description="Disordered" evidence="2">
    <location>
        <begin position="1102"/>
        <end position="1192"/>
    </location>
</feature>
<evidence type="ECO:0000256" key="2">
    <source>
        <dbReference type="SAM" id="MobiDB-lite"/>
    </source>
</evidence>
<feature type="region of interest" description="Disordered" evidence="2">
    <location>
        <begin position="270"/>
        <end position="292"/>
    </location>
</feature>
<feature type="compositionally biased region" description="Acidic residues" evidence="2">
    <location>
        <begin position="726"/>
        <end position="778"/>
    </location>
</feature>
<feature type="compositionally biased region" description="Polar residues" evidence="2">
    <location>
        <begin position="1148"/>
        <end position="1184"/>
    </location>
</feature>
<sequence length="1403" mass="162258">MPSTRIPSPARSEGVITTPRKHRFRGSRSIGSPARSNTSVKLSSIVQEYKMNAFVISPLGSRRSVLSDNTDIEAPGRKSWWKRLEENSVDVMEVIENKQIDQDENVEEYIDADILSQEKKNYTVDLPESSDAESISSIVIPQRKLFTQKDSQSVKVFGKIMDNSESLAQLHRSKINYDKTIHVGKKDLFNRGTKKCSKPVFPAALLNVSINRTLPNKTKEIANQGQAQNLFGNRAGAKRKNIFAEFIVSESEDEIPDIQPKVFGFSKINEHKQQKKSTSHEPRETSPASDITDIEIDDWKLLPSSTMVDNQFGNIERSTPVKRIRLNKLSEATELAKECSNNSTDKTKQSARFKISKFRNGEEFIESPCPEHHNNSKQKHIEKNNSNIKMTNNNELKNQDNIRKDASSSKSYTEQSDTDKIEYNLRMNKNMSNVTKIRDIVAEDSKKDKVSEEIQNDDDDFILQYENDDFNLDESDQENVNNKSLKHQQQSKTTNINNQNEKNTTLDKNKSHLKASDSSQILSSSFQLKYVNDKLIEQISSVKNVSKNITLNKNVTNYSVTREINDDLQNTANCNIRDENQIITLPLTGEDIKKGPATHELHNNEKKLTTSEEVLVDKDESDLDKNVVVQKHNRSNDNNSSENYPFDKRNNTEKVKINNTNKTDQSQENVYEKVEVNRISQQEKKDNVNDNNYEYAKNVADYQKENQVIDDEVDEEKNKDERIQEGSDEEIMEENDEDVQQENEMIQDENDEDNEEENDEEFQVENDEDIQEENDEEVQEIHEDTYEDIEIENNEEVQDTEDEDEENLSEDNQKEEDEEIQTENNKSREDNENEDDDIHEEDDGTKQEDNEAKDLRQEVPEKSIHADAEDQNEIENKTNNINEENEDQELIEQNSFQDQNETVNRETLKNDKSIHGVTKQSKLDLETKNEFIRGKNDLVIEADNHIEDSNNTKENNKTRRVTLHTTHDTTGRNRHRIELGVKSPEYIRHYVPNEMESFSPKGHNKSIRKTKSIIKIQHGKPSLAPLRESTGTSDERSKNSSVERSCWDSHRTTRKTLRQTFGKDFTPRKSLRALVMEKSAKRQTYGQDMTVKVPLACSTKLPENMDVDISEDDDDGDNGEINDIHEEINEPEQTNDAEDTENTKENNQENMSSYKSPSIDVSEQGYSSNADIPQQSSDMPNYTTEESDHEMSRMRRQATLEKYLQKMKIENLEKRRQAEEAVRNSLKATTKESFNFFKMPARPNAALRRINMKTGQTNSKVKQIKSTLIPIENLPAEILDDMKYKPPRRYQPSNASWITKRLYKFLEAKLEPKYDYKARVRAEKLVETIYNFTKDTRRHNVASASAVDVLKQEMARLNIVRTHFEFYEFFHDFMPREIRVKVVPDVVNKISLPKHGVFSDIIR</sequence>
<feature type="coiled-coil region" evidence="1">
    <location>
        <begin position="1200"/>
        <end position="1229"/>
    </location>
</feature>
<proteinExistence type="predicted"/>
<feature type="compositionally biased region" description="Basic and acidic residues" evidence="2">
    <location>
        <begin position="270"/>
        <end position="284"/>
    </location>
</feature>
<feature type="region of interest" description="Disordered" evidence="2">
    <location>
        <begin position="630"/>
        <end position="669"/>
    </location>
</feature>
<reference evidence="3 4" key="1">
    <citation type="submission" date="2023-11" db="EMBL/GenBank/DDBJ databases">
        <authorList>
            <person name="Hedman E."/>
            <person name="Englund M."/>
            <person name="Stromberg M."/>
            <person name="Nyberg Akerstrom W."/>
            <person name="Nylinder S."/>
            <person name="Jareborg N."/>
            <person name="Kallberg Y."/>
            <person name="Kronander E."/>
        </authorList>
    </citation>
    <scope>NUCLEOTIDE SEQUENCE [LARGE SCALE GENOMIC DNA]</scope>
</reference>
<evidence type="ECO:0000313" key="4">
    <source>
        <dbReference type="Proteomes" id="UP001314205"/>
    </source>
</evidence>
<feature type="region of interest" description="Disordered" evidence="2">
    <location>
        <begin position="365"/>
        <end position="425"/>
    </location>
</feature>
<feature type="compositionally biased region" description="Acidic residues" evidence="2">
    <location>
        <begin position="831"/>
        <end position="843"/>
    </location>
</feature>
<feature type="region of interest" description="Disordered" evidence="2">
    <location>
        <begin position="1017"/>
        <end position="1049"/>
    </location>
</feature>
<comment type="caution">
    <text evidence="3">The sequence shown here is derived from an EMBL/GenBank/DDBJ whole genome shotgun (WGS) entry which is preliminary data.</text>
</comment>
<keyword evidence="1" id="KW-0175">Coiled coil</keyword>
<organism evidence="3 4">
    <name type="scientific">Parnassius mnemosyne</name>
    <name type="common">clouded apollo</name>
    <dbReference type="NCBI Taxonomy" id="213953"/>
    <lineage>
        <taxon>Eukaryota</taxon>
        <taxon>Metazoa</taxon>
        <taxon>Ecdysozoa</taxon>
        <taxon>Arthropoda</taxon>
        <taxon>Hexapoda</taxon>
        <taxon>Insecta</taxon>
        <taxon>Pterygota</taxon>
        <taxon>Neoptera</taxon>
        <taxon>Endopterygota</taxon>
        <taxon>Lepidoptera</taxon>
        <taxon>Glossata</taxon>
        <taxon>Ditrysia</taxon>
        <taxon>Papilionoidea</taxon>
        <taxon>Papilionidae</taxon>
        <taxon>Parnassiinae</taxon>
        <taxon>Parnassini</taxon>
        <taxon>Parnassius</taxon>
        <taxon>Driopa</taxon>
    </lineage>
</organism>
<dbReference type="EMBL" id="CAVLGL010000080">
    <property type="protein sequence ID" value="CAK1586455.1"/>
    <property type="molecule type" value="Genomic_DNA"/>
</dbReference>
<feature type="compositionally biased region" description="Basic and acidic residues" evidence="2">
    <location>
        <begin position="397"/>
        <end position="407"/>
    </location>
</feature>
<accession>A0AAV1KUL5</accession>
<name>A0AAV1KUL5_9NEOP</name>
<feature type="region of interest" description="Disordered" evidence="2">
    <location>
        <begin position="1"/>
        <end position="36"/>
    </location>
</feature>
<dbReference type="Proteomes" id="UP001314205">
    <property type="component" value="Unassembled WGS sequence"/>
</dbReference>
<feature type="compositionally biased region" description="Polar residues" evidence="2">
    <location>
        <begin position="478"/>
        <end position="503"/>
    </location>
</feature>
<keyword evidence="4" id="KW-1185">Reference proteome</keyword>
<feature type="compositionally biased region" description="Acidic residues" evidence="2">
    <location>
        <begin position="1129"/>
        <end position="1140"/>
    </location>
</feature>
<feature type="region of interest" description="Disordered" evidence="2">
    <location>
        <begin position="474"/>
        <end position="506"/>
    </location>
</feature>
<feature type="compositionally biased region" description="Low complexity" evidence="2">
    <location>
        <begin position="384"/>
        <end position="394"/>
    </location>
</feature>
<feature type="compositionally biased region" description="Basic and acidic residues" evidence="2">
    <location>
        <begin position="716"/>
        <end position="725"/>
    </location>
</feature>
<feature type="compositionally biased region" description="Basic and acidic residues" evidence="2">
    <location>
        <begin position="844"/>
        <end position="868"/>
    </location>
</feature>
<feature type="compositionally biased region" description="Polar residues" evidence="2">
    <location>
        <begin position="657"/>
        <end position="669"/>
    </location>
</feature>
<feature type="region of interest" description="Disordered" evidence="2">
    <location>
        <begin position="698"/>
        <end position="886"/>
    </location>
</feature>
<evidence type="ECO:0000313" key="3">
    <source>
        <dbReference type="EMBL" id="CAK1586455.1"/>
    </source>
</evidence>
<evidence type="ECO:0000256" key="1">
    <source>
        <dbReference type="SAM" id="Coils"/>
    </source>
</evidence>
<feature type="compositionally biased region" description="Acidic residues" evidence="2">
    <location>
        <begin position="1105"/>
        <end position="1120"/>
    </location>
</feature>
<feature type="compositionally biased region" description="Basic and acidic residues" evidence="2">
    <location>
        <begin position="369"/>
        <end position="383"/>
    </location>
</feature>
<gene>
    <name evidence="3" type="ORF">PARMNEM_LOCUS7409</name>
</gene>
<protein>
    <submittedName>
        <fullName evidence="3">Uncharacterized protein</fullName>
    </submittedName>
</protein>
<feature type="compositionally biased region" description="Acidic residues" evidence="2">
    <location>
        <begin position="785"/>
        <end position="821"/>
    </location>
</feature>